<dbReference type="Gene3D" id="3.30.390.170">
    <property type="match status" value="1"/>
</dbReference>
<dbReference type="Pfam" id="PF05259">
    <property type="entry name" value="Herpes_UL1"/>
    <property type="match status" value="1"/>
</dbReference>
<evidence type="ECO:0000313" key="5">
    <source>
        <dbReference type="Proteomes" id="UP000208106"/>
    </source>
</evidence>
<dbReference type="InterPro" id="IPR038311">
    <property type="entry name" value="Herpes_gL_N_sf"/>
</dbReference>
<keyword evidence="2" id="KW-0261">Viral envelope protein</keyword>
<dbReference type="Proteomes" id="UP000208106">
    <property type="component" value="Segment"/>
</dbReference>
<proteinExistence type="predicted"/>
<dbReference type="Proteomes" id="UP000100290">
    <property type="component" value="Segment"/>
</dbReference>
<sequence>MLSWVILMGCWWLTKSAVITVTNNETEVREMGCVCSRSNVFLDFGPTAVNQRLDYIRGIYVKTECSPPEAVFWYHGGQVVCVNPFLLVDALRMSVQPSLTNPQYSQIKTIYSLLGTIKELISPFTSR</sequence>
<keyword evidence="5" id="KW-1185">Reference proteome</keyword>
<keyword evidence="2" id="KW-0946">Virion</keyword>
<evidence type="ECO:0000259" key="1">
    <source>
        <dbReference type="Pfam" id="PF05259"/>
    </source>
</evidence>
<accession>A0A0K1R170</accession>
<dbReference type="PROSITE" id="PS52024">
    <property type="entry name" value="GL_AHV"/>
    <property type="match status" value="1"/>
</dbReference>
<dbReference type="EMBL" id="KM924292">
    <property type="protein sequence ID" value="AIU39295.1"/>
    <property type="molecule type" value="Genomic_DNA"/>
</dbReference>
<feature type="domain" description="Herpesvirus glycoprotein L N-terminal" evidence="1">
    <location>
        <begin position="45"/>
        <end position="107"/>
    </location>
</feature>
<dbReference type="EMBL" id="KT008627">
    <property type="protein sequence ID" value="AKV40672.1"/>
    <property type="molecule type" value="Genomic_DNA"/>
</dbReference>
<evidence type="ECO:0000313" key="2">
    <source>
        <dbReference type="EMBL" id="AIU39295.1"/>
    </source>
</evidence>
<protein>
    <submittedName>
        <fullName evidence="2 3">Glycoprotein L</fullName>
    </submittedName>
</protein>
<dbReference type="GO" id="GO:0019031">
    <property type="term" value="C:viral envelope"/>
    <property type="evidence" value="ECO:0007669"/>
    <property type="project" value="UniProtKB-KW"/>
</dbReference>
<dbReference type="InterPro" id="IPR007923">
    <property type="entry name" value="Herpes_gL_N"/>
</dbReference>
<name>A0A0K1R170_9ALPH</name>
<organism evidence="3 4">
    <name type="scientific">Testudinid alphaherpesvirus 3</name>
    <dbReference type="NCBI Taxonomy" id="2560801"/>
    <lineage>
        <taxon>Viruses</taxon>
        <taxon>Duplodnaviria</taxon>
        <taxon>Heunggongvirae</taxon>
        <taxon>Peploviricota</taxon>
        <taxon>Herviviricetes</taxon>
        <taxon>Herpesvirales</taxon>
        <taxon>Orthoherpesviridae</taxon>
        <taxon>Alphaherpesvirinae</taxon>
        <taxon>Scutavirus</taxon>
        <taxon>Scutavirus testudinidalpha3</taxon>
    </lineage>
</organism>
<reference evidence="3 4" key="2">
    <citation type="journal article" date="2015" name="PLoS ONE">
        <title>A Genomic Approach to Unravel Host-Pathogen Interaction in Chelonians: The Example of Testudinid Herpesvirus 3.</title>
        <authorList>
            <person name="Origgi F.C."/>
            <person name="Tecilla M."/>
            <person name="Pilo P."/>
            <person name="Aloisio F."/>
            <person name="Otten P."/>
            <person name="Aguilar-Bultet L."/>
            <person name="Sattler U."/>
            <person name="Roccabianca P."/>
            <person name="Romero C.H."/>
            <person name="Bloom D.C."/>
            <person name="Jacobson E.R."/>
        </authorList>
    </citation>
    <scope>NUCLEOTIDE SEQUENCE [LARGE SCALE GENOMIC DNA]</scope>
    <source>
        <strain evidence="3">US1976/98</strain>
    </source>
</reference>
<reference evidence="2 5" key="1">
    <citation type="journal article" date="2015" name="J. Virol.">
        <title>The Genome of a Tortoise Herpesvirus (Testudinid Herpesvirus 3) Has a Novel Structure and Contains a Large Region That Is Not Required for Replication In Vitro or Virulence In Vivo.</title>
        <authorList>
            <person name="Gandar F."/>
            <person name="Wilkie G.S."/>
            <person name="Gatherer D."/>
            <person name="Kerr K."/>
            <person name="Marlier D."/>
            <person name="Diez M."/>
            <person name="Marschang R.E."/>
            <person name="Mast J."/>
            <person name="Dewals B.G."/>
            <person name="Davison A.J."/>
            <person name="Vanderplasschen A.F."/>
        </authorList>
    </citation>
    <scope>NUCLEOTIDE SEQUENCE [LARGE SCALE GENOMIC DNA]</scope>
    <source>
        <strain evidence="2 5">1976</strain>
    </source>
</reference>
<evidence type="ECO:0000313" key="4">
    <source>
        <dbReference type="Proteomes" id="UP000100290"/>
    </source>
</evidence>
<gene>
    <name evidence="3" type="primary">ORF25</name>
    <name evidence="2" type="synonym">UL1</name>
</gene>
<dbReference type="KEGG" id="vg:26122602"/>
<evidence type="ECO:0000313" key="3">
    <source>
        <dbReference type="EMBL" id="AKV40672.1"/>
    </source>
</evidence>